<organism evidence="2 3">
    <name type="scientific">Toxostoma redivivum</name>
    <name type="common">California thrasher</name>
    <dbReference type="NCBI Taxonomy" id="99882"/>
    <lineage>
        <taxon>Eukaryota</taxon>
        <taxon>Metazoa</taxon>
        <taxon>Chordata</taxon>
        <taxon>Craniata</taxon>
        <taxon>Vertebrata</taxon>
        <taxon>Euteleostomi</taxon>
        <taxon>Archelosauria</taxon>
        <taxon>Archosauria</taxon>
        <taxon>Dinosauria</taxon>
        <taxon>Saurischia</taxon>
        <taxon>Theropoda</taxon>
        <taxon>Coelurosauria</taxon>
        <taxon>Aves</taxon>
        <taxon>Neognathae</taxon>
        <taxon>Neoaves</taxon>
        <taxon>Telluraves</taxon>
        <taxon>Australaves</taxon>
        <taxon>Passeriformes</taxon>
        <taxon>Mimidae</taxon>
        <taxon>Toxostoma</taxon>
    </lineage>
</organism>
<dbReference type="AlphaFoldDB" id="A0A7K5J5R3"/>
<protein>
    <submittedName>
        <fullName evidence="2">CPLN1 protein</fullName>
    </submittedName>
</protein>
<dbReference type="Proteomes" id="UP000523146">
    <property type="component" value="Unassembled WGS sequence"/>
</dbReference>
<dbReference type="PANTHER" id="PTHR14492:SF4">
    <property type="entry name" value="CILIOGENESIS AND PLANAR POLARITY EFFECTOR 1"/>
    <property type="match status" value="1"/>
</dbReference>
<sequence>LDAMEKASSISADLHYLASVGKKPAETQDASTNTNPDECYTVLKSYQDRGIIGGNEVSKVQENELVTSVPASESSSSSVILLPNMYLNLSFPTELNEKPLPSFLSDAPDLHNREYISVTDIEDRDILSKLPMIPESAEEIAAAQQNEKLEIPSTSKLPHAAASVTNAVPPGVLQKQG</sequence>
<dbReference type="EMBL" id="VXBI01010262">
    <property type="protein sequence ID" value="NWS89165.1"/>
    <property type="molecule type" value="Genomic_DNA"/>
</dbReference>
<evidence type="ECO:0000256" key="1">
    <source>
        <dbReference type="SAM" id="MobiDB-lite"/>
    </source>
</evidence>
<evidence type="ECO:0000313" key="2">
    <source>
        <dbReference type="EMBL" id="NWS89165.1"/>
    </source>
</evidence>
<feature type="region of interest" description="Disordered" evidence="1">
    <location>
        <begin position="153"/>
        <end position="177"/>
    </location>
</feature>
<proteinExistence type="predicted"/>
<dbReference type="PANTHER" id="PTHR14492">
    <property type="entry name" value="JBTS17"/>
    <property type="match status" value="1"/>
</dbReference>
<accession>A0A7K5J5R3</accession>
<gene>
    <name evidence="2" type="primary">Cplane1_1</name>
    <name evidence="2" type="ORF">TOXRED_R07064</name>
</gene>
<keyword evidence="3" id="KW-1185">Reference proteome</keyword>
<feature type="non-terminal residue" evidence="2">
    <location>
        <position position="1"/>
    </location>
</feature>
<feature type="non-terminal residue" evidence="2">
    <location>
        <position position="177"/>
    </location>
</feature>
<dbReference type="GO" id="GO:0035869">
    <property type="term" value="C:ciliary transition zone"/>
    <property type="evidence" value="ECO:0007669"/>
    <property type="project" value="TreeGrafter"/>
</dbReference>
<comment type="caution">
    <text evidence="2">The sequence shown here is derived from an EMBL/GenBank/DDBJ whole genome shotgun (WGS) entry which is preliminary data.</text>
</comment>
<evidence type="ECO:0000313" key="3">
    <source>
        <dbReference type="Proteomes" id="UP000523146"/>
    </source>
</evidence>
<dbReference type="InterPro" id="IPR028236">
    <property type="entry name" value="CPLANE1"/>
</dbReference>
<dbReference type="GO" id="GO:0060271">
    <property type="term" value="P:cilium assembly"/>
    <property type="evidence" value="ECO:0007669"/>
    <property type="project" value="TreeGrafter"/>
</dbReference>
<reference evidence="2 3" key="1">
    <citation type="submission" date="2019-09" db="EMBL/GenBank/DDBJ databases">
        <title>Bird 10,000 Genomes (B10K) Project - Family phase.</title>
        <authorList>
            <person name="Zhang G."/>
        </authorList>
    </citation>
    <scope>NUCLEOTIDE SEQUENCE [LARGE SCALE GENOMIC DNA]</scope>
    <source>
        <strain evidence="2">B10K-DU-002-15</strain>
        <tissue evidence="2">Muscle</tissue>
    </source>
</reference>
<name>A0A7K5J5R3_TOXRE</name>